<gene>
    <name evidence="7" type="ORF">SAMN06295960_1938</name>
</gene>
<evidence type="ECO:0000313" key="8">
    <source>
        <dbReference type="Proteomes" id="UP000193834"/>
    </source>
</evidence>
<dbReference type="InterPro" id="IPR002934">
    <property type="entry name" value="Polymerase_NTP_transf_dom"/>
</dbReference>
<dbReference type="AlphaFoldDB" id="A0A1X7K1J6"/>
<dbReference type="InterPro" id="IPR043519">
    <property type="entry name" value="NT_sf"/>
</dbReference>
<keyword evidence="4" id="KW-0067">ATP-binding</keyword>
<evidence type="ECO:0000259" key="5">
    <source>
        <dbReference type="Pfam" id="PF01909"/>
    </source>
</evidence>
<reference evidence="7 8" key="1">
    <citation type="submission" date="2017-04" db="EMBL/GenBank/DDBJ databases">
        <authorList>
            <person name="Afonso C.L."/>
            <person name="Miller P.J."/>
            <person name="Scott M.A."/>
            <person name="Spackman E."/>
            <person name="Goraichik I."/>
            <person name="Dimitrov K.M."/>
            <person name="Suarez D.L."/>
            <person name="Swayne D.E."/>
        </authorList>
    </citation>
    <scope>NUCLEOTIDE SEQUENCE [LARGE SCALE GENOMIC DNA]</scope>
    <source>
        <strain evidence="7 8">11</strain>
    </source>
</reference>
<evidence type="ECO:0000256" key="4">
    <source>
        <dbReference type="PIRNR" id="PIRNR000819"/>
    </source>
</evidence>
<dbReference type="CDD" id="cd05403">
    <property type="entry name" value="NT_KNTase_like"/>
    <property type="match status" value="1"/>
</dbReference>
<dbReference type="PIRSF" id="PIRSF000819">
    <property type="entry name" value="Streptomycin_3-adenylyltransf"/>
    <property type="match status" value="1"/>
</dbReference>
<dbReference type="Pfam" id="PF13427">
    <property type="entry name" value="AadA_C"/>
    <property type="match status" value="1"/>
</dbReference>
<dbReference type="SUPFAM" id="SSF81301">
    <property type="entry name" value="Nucleotidyltransferase"/>
    <property type="match status" value="1"/>
</dbReference>
<accession>A0A1X7K1J6</accession>
<sequence>MMIPNEITQVVHMLQSVMKDMLTGIYLHGSLAMGCYHPEGSDIDLLIVVKQPLTSTMARTIVERVLEVEQGMEGHRGFEFSVVHEQALRPFQHPLPYELHYSAYHRGRYENEPGYRCGPGVDQDLAAHVMVALERGMCLYGEPLLHFSDSVPREAYVDALIYDIEHAATEIVTEPVYIVLNLCRVLQYLQDGAVSSKREGGQWGIVHVQDIYHGLIKDCLHAYDHGEDQLSLDKEQATSFARYMLTEIHRLIEEQRVDEGEV</sequence>
<dbReference type="EMBL" id="FXAZ01000002">
    <property type="protein sequence ID" value="SMG34086.1"/>
    <property type="molecule type" value="Genomic_DNA"/>
</dbReference>
<dbReference type="OrthoDB" id="5643411at2"/>
<dbReference type="InterPro" id="IPR025184">
    <property type="entry name" value="AadA_C"/>
</dbReference>
<organism evidence="7 8">
    <name type="scientific">Paenibacillus aquistagni</name>
    <dbReference type="NCBI Taxonomy" id="1852522"/>
    <lineage>
        <taxon>Bacteria</taxon>
        <taxon>Bacillati</taxon>
        <taxon>Bacillota</taxon>
        <taxon>Bacilli</taxon>
        <taxon>Bacillales</taxon>
        <taxon>Paenibacillaceae</taxon>
        <taxon>Paenibacillus</taxon>
    </lineage>
</organism>
<keyword evidence="2 4" id="KW-0046">Antibiotic resistance</keyword>
<evidence type="ECO:0000256" key="1">
    <source>
        <dbReference type="ARBA" id="ARBA00022679"/>
    </source>
</evidence>
<feature type="domain" description="Polymerase nucleotidyl transferase" evidence="5">
    <location>
        <begin position="23"/>
        <end position="54"/>
    </location>
</feature>
<dbReference type="STRING" id="1852522.SAMN06295960_1938"/>
<keyword evidence="8" id="KW-1185">Reference proteome</keyword>
<comment type="catalytic activity">
    <reaction evidence="3 4">
        <text>spectinomycin + ATP = 9-O-adenylylspectinomycin + diphosphate</text>
        <dbReference type="Rhea" id="RHEA:63228"/>
        <dbReference type="ChEBI" id="CHEBI:30616"/>
        <dbReference type="ChEBI" id="CHEBI:33019"/>
        <dbReference type="ChEBI" id="CHEBI:146260"/>
        <dbReference type="ChEBI" id="CHEBI:146261"/>
    </reaction>
</comment>
<evidence type="ECO:0000256" key="2">
    <source>
        <dbReference type="ARBA" id="ARBA00023251"/>
    </source>
</evidence>
<dbReference type="Pfam" id="PF01909">
    <property type="entry name" value="NTP_transf_2"/>
    <property type="match status" value="1"/>
</dbReference>
<dbReference type="Gene3D" id="3.30.460.10">
    <property type="entry name" value="Beta Polymerase, domain 2"/>
    <property type="match status" value="1"/>
</dbReference>
<name>A0A1X7K1J6_9BACL</name>
<dbReference type="GO" id="GO:0005524">
    <property type="term" value="F:ATP binding"/>
    <property type="evidence" value="ECO:0007669"/>
    <property type="project" value="UniProtKB-KW"/>
</dbReference>
<dbReference type="InterPro" id="IPR024172">
    <property type="entry name" value="AadA/Aad9"/>
</dbReference>
<dbReference type="Proteomes" id="UP000193834">
    <property type="component" value="Unassembled WGS sequence"/>
</dbReference>
<dbReference type="GO" id="GO:0070566">
    <property type="term" value="F:adenylyltransferase activity"/>
    <property type="evidence" value="ECO:0007669"/>
    <property type="project" value="InterPro"/>
</dbReference>
<dbReference type="GO" id="GO:0046677">
    <property type="term" value="P:response to antibiotic"/>
    <property type="evidence" value="ECO:0007669"/>
    <property type="project" value="UniProtKB-KW"/>
</dbReference>
<evidence type="ECO:0000259" key="6">
    <source>
        <dbReference type="Pfam" id="PF13427"/>
    </source>
</evidence>
<keyword evidence="4 7" id="KW-0548">Nucleotidyltransferase</keyword>
<evidence type="ECO:0000256" key="3">
    <source>
        <dbReference type="ARBA" id="ARBA00047831"/>
    </source>
</evidence>
<feature type="domain" description="Adenylyltransferase AadA C-terminal" evidence="6">
    <location>
        <begin position="149"/>
        <end position="246"/>
    </location>
</feature>
<keyword evidence="1 4" id="KW-0808">Transferase</keyword>
<protein>
    <recommendedName>
        <fullName evidence="4">Spectinomycin 9-adenylyltransferase</fullName>
    </recommendedName>
</protein>
<keyword evidence="4" id="KW-0547">Nucleotide-binding</keyword>
<evidence type="ECO:0000313" key="7">
    <source>
        <dbReference type="EMBL" id="SMG34086.1"/>
    </source>
</evidence>
<proteinExistence type="predicted"/>